<comment type="caution">
    <text evidence="3">The sequence shown here is derived from an EMBL/GenBank/DDBJ whole genome shotgun (WGS) entry which is preliminary data.</text>
</comment>
<name>A0A8B6H1W8_MYTGA</name>
<feature type="non-terminal residue" evidence="3">
    <location>
        <position position="1"/>
    </location>
</feature>
<dbReference type="EMBL" id="UYJE01009365">
    <property type="protein sequence ID" value="VDI72842.1"/>
    <property type="molecule type" value="Genomic_DNA"/>
</dbReference>
<evidence type="ECO:0000256" key="1">
    <source>
        <dbReference type="SAM" id="MobiDB-lite"/>
    </source>
</evidence>
<gene>
    <name evidence="3" type="ORF">MGAL_10B035287</name>
</gene>
<keyword evidence="2" id="KW-1133">Transmembrane helix</keyword>
<dbReference type="OrthoDB" id="6137187at2759"/>
<feature type="non-terminal residue" evidence="3">
    <location>
        <position position="185"/>
    </location>
</feature>
<evidence type="ECO:0000313" key="3">
    <source>
        <dbReference type="EMBL" id="VDI72842.1"/>
    </source>
</evidence>
<dbReference type="Proteomes" id="UP000596742">
    <property type="component" value="Unassembled WGS sequence"/>
</dbReference>
<keyword evidence="4" id="KW-1185">Reference proteome</keyword>
<feature type="region of interest" description="Disordered" evidence="1">
    <location>
        <begin position="137"/>
        <end position="157"/>
    </location>
</feature>
<protein>
    <submittedName>
        <fullName evidence="3">Uncharacterized protein</fullName>
    </submittedName>
</protein>
<keyword evidence="2" id="KW-0812">Transmembrane</keyword>
<evidence type="ECO:0000256" key="2">
    <source>
        <dbReference type="SAM" id="Phobius"/>
    </source>
</evidence>
<accession>A0A8B6H1W8</accession>
<dbReference type="AlphaFoldDB" id="A0A8B6H1W8"/>
<sequence>LSQREIIVYSIGTGAFVFVILLCTVCQRRYNYKQIYVKFKRYQTAYRRNRNTSEISLPNIPLEEIEGTYDVIDESNSIDNVGIIMEGNNPVSDTNENNSQFNSNSYLTPYQPSDEDFKTNNAIDNKTDLVGLSDCNNQTTSDLESTSSTSDVHNNRSSYLNPYQPIVHTADVHDYLSIHDSNSSG</sequence>
<organism evidence="3 4">
    <name type="scientific">Mytilus galloprovincialis</name>
    <name type="common">Mediterranean mussel</name>
    <dbReference type="NCBI Taxonomy" id="29158"/>
    <lineage>
        <taxon>Eukaryota</taxon>
        <taxon>Metazoa</taxon>
        <taxon>Spiralia</taxon>
        <taxon>Lophotrochozoa</taxon>
        <taxon>Mollusca</taxon>
        <taxon>Bivalvia</taxon>
        <taxon>Autobranchia</taxon>
        <taxon>Pteriomorphia</taxon>
        <taxon>Mytilida</taxon>
        <taxon>Mytiloidea</taxon>
        <taxon>Mytilidae</taxon>
        <taxon>Mytilinae</taxon>
        <taxon>Mytilus</taxon>
    </lineage>
</organism>
<evidence type="ECO:0000313" key="4">
    <source>
        <dbReference type="Proteomes" id="UP000596742"/>
    </source>
</evidence>
<keyword evidence="2" id="KW-0472">Membrane</keyword>
<proteinExistence type="predicted"/>
<feature type="compositionally biased region" description="Low complexity" evidence="1">
    <location>
        <begin position="139"/>
        <end position="151"/>
    </location>
</feature>
<reference evidence="3" key="1">
    <citation type="submission" date="2018-11" db="EMBL/GenBank/DDBJ databases">
        <authorList>
            <person name="Alioto T."/>
            <person name="Alioto T."/>
        </authorList>
    </citation>
    <scope>NUCLEOTIDE SEQUENCE</scope>
</reference>
<feature type="transmembrane region" description="Helical" evidence="2">
    <location>
        <begin position="6"/>
        <end position="26"/>
    </location>
</feature>